<feature type="chain" id="PRO_5006061381" evidence="1">
    <location>
        <begin position="20"/>
        <end position="178"/>
    </location>
</feature>
<dbReference type="RefSeq" id="WP_058276273.1">
    <property type="nucleotide sequence ID" value="NZ_CYPU01000011.1"/>
</dbReference>
<name>A0A0P1EAR8_9RHOB</name>
<evidence type="ECO:0000313" key="2">
    <source>
        <dbReference type="EMBL" id="CUH46483.1"/>
    </source>
</evidence>
<gene>
    <name evidence="2" type="ORF">RUA4292_00649</name>
</gene>
<proteinExistence type="predicted"/>
<keyword evidence="1" id="KW-0732">Signal</keyword>
<dbReference type="AlphaFoldDB" id="A0A0P1EAR8"/>
<dbReference type="EMBL" id="CYPU01000011">
    <property type="protein sequence ID" value="CUH46483.1"/>
    <property type="molecule type" value="Genomic_DNA"/>
</dbReference>
<reference evidence="2 3" key="1">
    <citation type="submission" date="2015-09" db="EMBL/GenBank/DDBJ databases">
        <authorList>
            <consortium name="Swine Surveillance"/>
        </authorList>
    </citation>
    <scope>NUCLEOTIDE SEQUENCE [LARGE SCALE GENOMIC DNA]</scope>
    <source>
        <strain evidence="2 3">CECT 4292</strain>
    </source>
</reference>
<dbReference type="Proteomes" id="UP000050783">
    <property type="component" value="Unassembled WGS sequence"/>
</dbReference>
<organism evidence="2 3">
    <name type="scientific">Ruegeria atlantica</name>
    <dbReference type="NCBI Taxonomy" id="81569"/>
    <lineage>
        <taxon>Bacteria</taxon>
        <taxon>Pseudomonadati</taxon>
        <taxon>Pseudomonadota</taxon>
        <taxon>Alphaproteobacteria</taxon>
        <taxon>Rhodobacterales</taxon>
        <taxon>Roseobacteraceae</taxon>
        <taxon>Ruegeria</taxon>
    </lineage>
</organism>
<protein>
    <submittedName>
        <fullName evidence="2">Uncharacterized protein</fullName>
    </submittedName>
</protein>
<evidence type="ECO:0000313" key="3">
    <source>
        <dbReference type="Proteomes" id="UP000050783"/>
    </source>
</evidence>
<sequence length="178" mass="19420">MKKIILAGLVAVFATQSGAETVAQFLIKEYDTAWRSVQCSVYAHVAGIPDGEHQAAWNDAADKMNRFAKTASTNIIKVHFAVDTDAGTLTGQGNICASPLWSISDQDREDGKDFAAGRAYGLTDAYCAEDAFDRIKEVVPNIPLSSSESERTKWTNNRALNASLLWRSEGCDVVVMRN</sequence>
<accession>A0A0P1EAR8</accession>
<evidence type="ECO:0000256" key="1">
    <source>
        <dbReference type="SAM" id="SignalP"/>
    </source>
</evidence>
<dbReference type="GeneID" id="55491941"/>
<feature type="signal peptide" evidence="1">
    <location>
        <begin position="1"/>
        <end position="19"/>
    </location>
</feature>